<organism evidence="10 11">
    <name type="scientific">Gopherus agassizii</name>
    <name type="common">Agassiz's desert tortoise</name>
    <dbReference type="NCBI Taxonomy" id="38772"/>
    <lineage>
        <taxon>Eukaryota</taxon>
        <taxon>Metazoa</taxon>
        <taxon>Chordata</taxon>
        <taxon>Craniata</taxon>
        <taxon>Vertebrata</taxon>
        <taxon>Euteleostomi</taxon>
        <taxon>Archelosauria</taxon>
        <taxon>Testudinata</taxon>
        <taxon>Testudines</taxon>
        <taxon>Cryptodira</taxon>
        <taxon>Durocryptodira</taxon>
        <taxon>Testudinoidea</taxon>
        <taxon>Testudinidae</taxon>
        <taxon>Gopherus</taxon>
    </lineage>
</organism>
<dbReference type="PANTHER" id="PTHR23226">
    <property type="entry name" value="ZINC FINGER AND SCAN DOMAIN-CONTAINING"/>
    <property type="match status" value="1"/>
</dbReference>
<dbReference type="GO" id="GO:0008270">
    <property type="term" value="F:zinc ion binding"/>
    <property type="evidence" value="ECO:0007669"/>
    <property type="project" value="UniProtKB-KW"/>
</dbReference>
<dbReference type="PROSITE" id="PS00028">
    <property type="entry name" value="ZINC_FINGER_C2H2_1"/>
    <property type="match status" value="2"/>
</dbReference>
<keyword evidence="2" id="KW-0479">Metal-binding</keyword>
<dbReference type="GO" id="GO:0005634">
    <property type="term" value="C:nucleus"/>
    <property type="evidence" value="ECO:0007669"/>
    <property type="project" value="UniProtKB-SubCell"/>
</dbReference>
<evidence type="ECO:0000256" key="2">
    <source>
        <dbReference type="ARBA" id="ARBA00022723"/>
    </source>
</evidence>
<dbReference type="PROSITE" id="PS50157">
    <property type="entry name" value="ZINC_FINGER_C2H2_2"/>
    <property type="match status" value="3"/>
</dbReference>
<feature type="region of interest" description="Disordered" evidence="8">
    <location>
        <begin position="45"/>
        <end position="81"/>
    </location>
</feature>
<reference evidence="10" key="3">
    <citation type="submission" date="2025-09" db="UniProtKB">
        <authorList>
            <consortium name="Ensembl"/>
        </authorList>
    </citation>
    <scope>IDENTIFICATION</scope>
</reference>
<evidence type="ECO:0000256" key="5">
    <source>
        <dbReference type="ARBA" id="ARBA00022833"/>
    </source>
</evidence>
<evidence type="ECO:0000313" key="11">
    <source>
        <dbReference type="Proteomes" id="UP000291020"/>
    </source>
</evidence>
<evidence type="ECO:0000256" key="6">
    <source>
        <dbReference type="ARBA" id="ARBA00023242"/>
    </source>
</evidence>
<evidence type="ECO:0000256" key="7">
    <source>
        <dbReference type="PROSITE-ProRule" id="PRU00042"/>
    </source>
</evidence>
<accession>A0A452H2I9</accession>
<comment type="subcellular location">
    <subcellularLocation>
        <location evidence="1">Nucleus</location>
    </subcellularLocation>
</comment>
<dbReference type="PANTHER" id="PTHR23226:SF416">
    <property type="entry name" value="FI01424P"/>
    <property type="match status" value="1"/>
</dbReference>
<dbReference type="AlphaFoldDB" id="A0A452H2I9"/>
<dbReference type="FunFam" id="3.30.160.60:FF:000512">
    <property type="entry name" value="zinc finger protein 197 isoform X1"/>
    <property type="match status" value="1"/>
</dbReference>
<dbReference type="Pfam" id="PF00096">
    <property type="entry name" value="zf-C2H2"/>
    <property type="match status" value="2"/>
</dbReference>
<dbReference type="Proteomes" id="UP000291020">
    <property type="component" value="Unassembled WGS sequence"/>
</dbReference>
<name>A0A452H2I9_9SAUR</name>
<dbReference type="InterPro" id="IPR013087">
    <property type="entry name" value="Znf_C2H2_type"/>
</dbReference>
<keyword evidence="5" id="KW-0862">Zinc</keyword>
<reference evidence="10" key="2">
    <citation type="submission" date="2025-08" db="UniProtKB">
        <authorList>
            <consortium name="Ensembl"/>
        </authorList>
    </citation>
    <scope>IDENTIFICATION</scope>
</reference>
<evidence type="ECO:0000256" key="1">
    <source>
        <dbReference type="ARBA" id="ARBA00004123"/>
    </source>
</evidence>
<dbReference type="FunFam" id="3.30.160.60:FF:001833">
    <property type="match status" value="1"/>
</dbReference>
<keyword evidence="4 7" id="KW-0863">Zinc-finger</keyword>
<dbReference type="InterPro" id="IPR036236">
    <property type="entry name" value="Znf_C2H2_sf"/>
</dbReference>
<proteinExistence type="predicted"/>
<feature type="domain" description="C2H2-type" evidence="9">
    <location>
        <begin position="147"/>
        <end position="174"/>
    </location>
</feature>
<feature type="domain" description="C2H2-type" evidence="9">
    <location>
        <begin position="119"/>
        <end position="146"/>
    </location>
</feature>
<keyword evidence="3" id="KW-0677">Repeat</keyword>
<evidence type="ECO:0000313" key="10">
    <source>
        <dbReference type="Ensembl" id="ENSGAGP00000008844.1"/>
    </source>
</evidence>
<feature type="region of interest" description="Disordered" evidence="8">
    <location>
        <begin position="207"/>
        <end position="231"/>
    </location>
</feature>
<keyword evidence="6" id="KW-0539">Nucleus</keyword>
<reference evidence="11" key="1">
    <citation type="journal article" date="2017" name="PLoS ONE">
        <title>The Agassiz's desert tortoise genome provides a resource for the conservation of a threatened species.</title>
        <authorList>
            <person name="Tollis M."/>
            <person name="DeNardo D.F."/>
            <person name="Cornelius J.A."/>
            <person name="Dolby G.A."/>
            <person name="Edwards T."/>
            <person name="Henen B.T."/>
            <person name="Karl A.E."/>
            <person name="Murphy R.W."/>
            <person name="Kusumi K."/>
        </authorList>
    </citation>
    <scope>NUCLEOTIDE SEQUENCE [LARGE SCALE GENOMIC DNA]</scope>
</reference>
<keyword evidence="11" id="KW-1185">Reference proteome</keyword>
<protein>
    <recommendedName>
        <fullName evidence="9">C2H2-type domain-containing protein</fullName>
    </recommendedName>
</protein>
<dbReference type="GO" id="GO:0000978">
    <property type="term" value="F:RNA polymerase II cis-regulatory region sequence-specific DNA binding"/>
    <property type="evidence" value="ECO:0007669"/>
    <property type="project" value="TreeGrafter"/>
</dbReference>
<feature type="domain" description="C2H2-type" evidence="9">
    <location>
        <begin position="91"/>
        <end position="118"/>
    </location>
</feature>
<evidence type="ECO:0000256" key="3">
    <source>
        <dbReference type="ARBA" id="ARBA00022737"/>
    </source>
</evidence>
<dbReference type="GO" id="GO:0000981">
    <property type="term" value="F:DNA-binding transcription factor activity, RNA polymerase II-specific"/>
    <property type="evidence" value="ECO:0007669"/>
    <property type="project" value="TreeGrafter"/>
</dbReference>
<evidence type="ECO:0000259" key="9">
    <source>
        <dbReference type="PROSITE" id="PS50157"/>
    </source>
</evidence>
<evidence type="ECO:0000256" key="4">
    <source>
        <dbReference type="ARBA" id="ARBA00022771"/>
    </source>
</evidence>
<dbReference type="SMART" id="SM00355">
    <property type="entry name" value="ZnF_C2H2"/>
    <property type="match status" value="2"/>
</dbReference>
<dbReference type="SUPFAM" id="SSF57667">
    <property type="entry name" value="beta-beta-alpha zinc fingers"/>
    <property type="match status" value="2"/>
</dbReference>
<dbReference type="STRING" id="38772.ENSGAGP00000008844"/>
<dbReference type="Gene3D" id="3.30.160.60">
    <property type="entry name" value="Classic Zinc Finger"/>
    <property type="match status" value="4"/>
</dbReference>
<dbReference type="Ensembl" id="ENSGAGT00000010170.1">
    <property type="protein sequence ID" value="ENSGAGP00000008844.1"/>
    <property type="gene ID" value="ENSGAGG00000006996.1"/>
</dbReference>
<sequence length="231" mass="25643">MKFNKDKCKVLHLGRNNQLHIHTKWEITSTEGLLAGTDSYLDSLSVTSGDGMMSENKEEHPQQEGPEQMEAQRTLSGRSEGDFFWSPEQGESCGNQHRPEVNDSSLIVHRRVHTGERPYNCSECGKSFTRSSTLVVHQRVHTEEKPYKCPDCGKSFKRSSILISHQKIHTGERPYNCLECGKKRPYNWGCGRGWLETGQGVQGWCGQDRGGRDGAGRAGGADTGGTAHPLG</sequence>
<evidence type="ECO:0000256" key="8">
    <source>
        <dbReference type="SAM" id="MobiDB-lite"/>
    </source>
</evidence>